<proteinExistence type="predicted"/>
<accession>A0A918PVT5</accession>
<comment type="caution">
    <text evidence="1">The sequence shown here is derived from an EMBL/GenBank/DDBJ whole genome shotgun (WGS) entry which is preliminary data.</text>
</comment>
<gene>
    <name evidence="1" type="ORF">GCM10010387_16340</name>
</gene>
<name>A0A918PVT5_9ACTN</name>
<dbReference type="Proteomes" id="UP000630936">
    <property type="component" value="Unassembled WGS sequence"/>
</dbReference>
<keyword evidence="2" id="KW-1185">Reference proteome</keyword>
<protein>
    <submittedName>
        <fullName evidence="1">Uncharacterized protein</fullName>
    </submittedName>
</protein>
<evidence type="ECO:0000313" key="2">
    <source>
        <dbReference type="Proteomes" id="UP000630936"/>
    </source>
</evidence>
<sequence>MPSHEVVVPLAGLLDWSHPRHYDDEARPCWHCGAATNLRDGKKLPSCKVCAEADRAEITRIVAVYGGAVLPC</sequence>
<dbReference type="RefSeq" id="WP_190122250.1">
    <property type="nucleotide sequence ID" value="NZ_BMWG01000003.1"/>
</dbReference>
<reference evidence="1" key="1">
    <citation type="journal article" date="2014" name="Int. J. Syst. Evol. Microbiol.">
        <title>Complete genome sequence of Corynebacterium casei LMG S-19264T (=DSM 44701T), isolated from a smear-ripened cheese.</title>
        <authorList>
            <consortium name="US DOE Joint Genome Institute (JGI-PGF)"/>
            <person name="Walter F."/>
            <person name="Albersmeier A."/>
            <person name="Kalinowski J."/>
            <person name="Ruckert C."/>
        </authorList>
    </citation>
    <scope>NUCLEOTIDE SEQUENCE</scope>
    <source>
        <strain evidence="1">JCM 4988</strain>
    </source>
</reference>
<dbReference type="EMBL" id="BMWG01000003">
    <property type="protein sequence ID" value="GGZ23833.1"/>
    <property type="molecule type" value="Genomic_DNA"/>
</dbReference>
<evidence type="ECO:0000313" key="1">
    <source>
        <dbReference type="EMBL" id="GGZ23833.1"/>
    </source>
</evidence>
<reference evidence="1" key="2">
    <citation type="submission" date="2020-09" db="EMBL/GenBank/DDBJ databases">
        <authorList>
            <person name="Sun Q."/>
            <person name="Ohkuma M."/>
        </authorList>
    </citation>
    <scope>NUCLEOTIDE SEQUENCE</scope>
    <source>
        <strain evidence="1">JCM 4988</strain>
    </source>
</reference>
<dbReference type="AlphaFoldDB" id="A0A918PVT5"/>
<organism evidence="1 2">
    <name type="scientific">Streptomyces inusitatus</name>
    <dbReference type="NCBI Taxonomy" id="68221"/>
    <lineage>
        <taxon>Bacteria</taxon>
        <taxon>Bacillati</taxon>
        <taxon>Actinomycetota</taxon>
        <taxon>Actinomycetes</taxon>
        <taxon>Kitasatosporales</taxon>
        <taxon>Streptomycetaceae</taxon>
        <taxon>Streptomyces</taxon>
    </lineage>
</organism>